<dbReference type="SUPFAM" id="SSF50022">
    <property type="entry name" value="ISP domain"/>
    <property type="match status" value="1"/>
</dbReference>
<evidence type="ECO:0000313" key="8">
    <source>
        <dbReference type="EMBL" id="PZR00829.1"/>
    </source>
</evidence>
<evidence type="ECO:0000256" key="4">
    <source>
        <dbReference type="ARBA" id="ARBA00023002"/>
    </source>
</evidence>
<organism evidence="8 9">
    <name type="scientific">Cereibacter sphaeroides</name>
    <name type="common">Rhodobacter sphaeroides</name>
    <dbReference type="NCBI Taxonomy" id="1063"/>
    <lineage>
        <taxon>Bacteria</taxon>
        <taxon>Pseudomonadati</taxon>
        <taxon>Pseudomonadota</taxon>
        <taxon>Alphaproteobacteria</taxon>
        <taxon>Rhodobacterales</taxon>
        <taxon>Paracoccaceae</taxon>
        <taxon>Cereibacter</taxon>
    </lineage>
</organism>
<dbReference type="EMBL" id="QFQS01000001">
    <property type="protein sequence ID" value="PZR00829.1"/>
    <property type="molecule type" value="Genomic_DNA"/>
</dbReference>
<dbReference type="InterPro" id="IPR001663">
    <property type="entry name" value="Rng_hydr_dOase-A"/>
</dbReference>
<evidence type="ECO:0000256" key="5">
    <source>
        <dbReference type="ARBA" id="ARBA00023004"/>
    </source>
</evidence>
<keyword evidence="3" id="KW-0479">Metal-binding</keyword>
<dbReference type="PANTHER" id="PTHR43756">
    <property type="entry name" value="CHOLINE MONOOXYGENASE, CHLOROPLASTIC"/>
    <property type="match status" value="1"/>
</dbReference>
<dbReference type="AlphaFoldDB" id="A0A2W5SCN2"/>
<dbReference type="Gene3D" id="2.102.10.10">
    <property type="entry name" value="Rieske [2Fe-2S] iron-sulphur domain"/>
    <property type="match status" value="1"/>
</dbReference>
<accession>A0A2W5SCN2</accession>
<gene>
    <name evidence="8" type="ORF">DI533_09985</name>
</gene>
<dbReference type="Gene3D" id="3.90.380.10">
    <property type="entry name" value="Naphthalene 1,2-dioxygenase Alpha Subunit, Chain A, domain 1"/>
    <property type="match status" value="2"/>
</dbReference>
<reference evidence="8 9" key="1">
    <citation type="submission" date="2017-08" db="EMBL/GenBank/DDBJ databases">
        <title>Infants hospitalized years apart are colonized by the same room-sourced microbial strains.</title>
        <authorList>
            <person name="Brooks B."/>
            <person name="Olm M.R."/>
            <person name="Firek B.A."/>
            <person name="Baker R."/>
            <person name="Thomas B.C."/>
            <person name="Morowitz M.J."/>
            <person name="Banfield J.F."/>
        </authorList>
    </citation>
    <scope>NUCLEOTIDE SEQUENCE [LARGE SCALE GENOMIC DNA]</scope>
    <source>
        <strain evidence="8">S2_003_000_R2_11</strain>
    </source>
</reference>
<evidence type="ECO:0000256" key="6">
    <source>
        <dbReference type="ARBA" id="ARBA00023014"/>
    </source>
</evidence>
<name>A0A2W5SCN2_CERSP</name>
<dbReference type="InterPro" id="IPR017941">
    <property type="entry name" value="Rieske_2Fe-2S"/>
</dbReference>
<evidence type="ECO:0000256" key="2">
    <source>
        <dbReference type="ARBA" id="ARBA00022714"/>
    </source>
</evidence>
<dbReference type="Pfam" id="PF00355">
    <property type="entry name" value="Rieske"/>
    <property type="match status" value="1"/>
</dbReference>
<comment type="cofactor">
    <cofactor evidence="1">
        <name>Fe cation</name>
        <dbReference type="ChEBI" id="CHEBI:24875"/>
    </cofactor>
</comment>
<dbReference type="Pfam" id="PF00848">
    <property type="entry name" value="Ring_hydroxyl_A"/>
    <property type="match status" value="1"/>
</dbReference>
<dbReference type="PROSITE" id="PS51296">
    <property type="entry name" value="RIESKE"/>
    <property type="match status" value="1"/>
</dbReference>
<protein>
    <submittedName>
        <fullName evidence="8">Ring-hydroxylating oxygenase subunit alpha</fullName>
    </submittedName>
</protein>
<proteinExistence type="predicted"/>
<evidence type="ECO:0000256" key="3">
    <source>
        <dbReference type="ARBA" id="ARBA00022723"/>
    </source>
</evidence>
<keyword evidence="6" id="KW-0411">Iron-sulfur</keyword>
<dbReference type="GO" id="GO:0051537">
    <property type="term" value="F:2 iron, 2 sulfur cluster binding"/>
    <property type="evidence" value="ECO:0007669"/>
    <property type="project" value="UniProtKB-KW"/>
</dbReference>
<dbReference type="InterPro" id="IPR036922">
    <property type="entry name" value="Rieske_2Fe-2S_sf"/>
</dbReference>
<sequence length="407" mass="47039">MNIEITRKDEIAHKDVPQQWDRRGLPGWAYHSQALFDLERTHVFLNHWQIAGHVCDVANPGNWITFDLLGERAMVIRGRDGVVRAFHNLCRHRGARVVDGTEGHCKGALVCPFHGWVYNTDGTLRGAARPETFGGMDRSQFGLKPVEMEIWHGFVFLRFLPGPQPSVAEWLQPYDRDFTDFRAEELEPEGGPSWETILPVNWKSVRDVDNEGYHVAMAHPGLQDLYGRSYRDLVHENGLASSYAEFGDKPGRLWSVKNYVKISPVQSWLPERLQKAWNYYGVFPNNVISFTPEGLNYYQDIPQSPGETKLTGRSYRRRNEDRQQRVARYLAMRIDRETSAEDQQLSIWSNESMKSSAFEDFYLSDLEYGLRNHHDQLRRLLPVLKQREAPTEAAIASLNEELLHERS</sequence>
<evidence type="ECO:0000256" key="1">
    <source>
        <dbReference type="ARBA" id="ARBA00001962"/>
    </source>
</evidence>
<dbReference type="InterPro" id="IPR015879">
    <property type="entry name" value="Ring_hydroxy_dOase_asu_C_dom"/>
</dbReference>
<dbReference type="CDD" id="cd00680">
    <property type="entry name" value="RHO_alpha_C"/>
    <property type="match status" value="1"/>
</dbReference>
<dbReference type="PANTHER" id="PTHR43756:SF5">
    <property type="entry name" value="CHOLINE MONOOXYGENASE, CHLOROPLASTIC"/>
    <property type="match status" value="1"/>
</dbReference>
<evidence type="ECO:0000313" key="9">
    <source>
        <dbReference type="Proteomes" id="UP000248975"/>
    </source>
</evidence>
<comment type="caution">
    <text evidence="8">The sequence shown here is derived from an EMBL/GenBank/DDBJ whole genome shotgun (WGS) entry which is preliminary data.</text>
</comment>
<dbReference type="CDD" id="cd03469">
    <property type="entry name" value="Rieske_RO_Alpha_N"/>
    <property type="match status" value="1"/>
</dbReference>
<feature type="domain" description="Rieske" evidence="7">
    <location>
        <begin position="52"/>
        <end position="157"/>
    </location>
</feature>
<dbReference type="GO" id="GO:0005506">
    <property type="term" value="F:iron ion binding"/>
    <property type="evidence" value="ECO:0007669"/>
    <property type="project" value="InterPro"/>
</dbReference>
<dbReference type="GO" id="GO:0016491">
    <property type="term" value="F:oxidoreductase activity"/>
    <property type="evidence" value="ECO:0007669"/>
    <property type="project" value="UniProtKB-KW"/>
</dbReference>
<dbReference type="Proteomes" id="UP000248975">
    <property type="component" value="Unassembled WGS sequence"/>
</dbReference>
<dbReference type="SUPFAM" id="SSF55961">
    <property type="entry name" value="Bet v1-like"/>
    <property type="match status" value="1"/>
</dbReference>
<keyword evidence="2" id="KW-0001">2Fe-2S</keyword>
<keyword evidence="5" id="KW-0408">Iron</keyword>
<keyword evidence="4" id="KW-0560">Oxidoreductase</keyword>
<dbReference type="PRINTS" id="PR00090">
    <property type="entry name" value="RNGDIOXGNASE"/>
</dbReference>
<evidence type="ECO:0000259" key="7">
    <source>
        <dbReference type="PROSITE" id="PS51296"/>
    </source>
</evidence>